<dbReference type="PATRIC" id="fig|1203610.3.peg.4519"/>
<dbReference type="InterPro" id="IPR010992">
    <property type="entry name" value="IHF-like_DNA-bd_dom_sf"/>
</dbReference>
<gene>
    <name evidence="5" type="ORF">HMPREF1536_04437</name>
</gene>
<dbReference type="GO" id="GO:0030527">
    <property type="term" value="F:structural constituent of chromatin"/>
    <property type="evidence" value="ECO:0007669"/>
    <property type="project" value="InterPro"/>
</dbReference>
<evidence type="ECO:0000256" key="3">
    <source>
        <dbReference type="ARBA" id="ARBA00023125"/>
    </source>
</evidence>
<dbReference type="Proteomes" id="UP000033035">
    <property type="component" value="Unassembled WGS sequence"/>
</dbReference>
<keyword evidence="2" id="KW-0226">DNA condensation</keyword>
<evidence type="ECO:0008006" key="7">
    <source>
        <dbReference type="Google" id="ProtNLM"/>
    </source>
</evidence>
<dbReference type="Pfam" id="PF00216">
    <property type="entry name" value="Bac_DNA_binding"/>
    <property type="match status" value="1"/>
</dbReference>
<comment type="caution">
    <text evidence="5">The sequence shown here is derived from an EMBL/GenBank/DDBJ whole genome shotgun (WGS) entry which is preliminary data.</text>
</comment>
<dbReference type="PRINTS" id="PR01727">
    <property type="entry name" value="DNABINDINGHU"/>
</dbReference>
<dbReference type="SUPFAM" id="SSF47729">
    <property type="entry name" value="IHF-like DNA-binding proteins"/>
    <property type="match status" value="1"/>
</dbReference>
<dbReference type="GO" id="GO:0003677">
    <property type="term" value="F:DNA binding"/>
    <property type="evidence" value="ECO:0007669"/>
    <property type="project" value="UniProtKB-KW"/>
</dbReference>
<comment type="similarity">
    <text evidence="1 4">Belongs to the bacterial histone-like protein family.</text>
</comment>
<protein>
    <recommendedName>
        <fullName evidence="7">HU family DNA-binding protein</fullName>
    </recommendedName>
</protein>
<dbReference type="RefSeq" id="WP_028729070.1">
    <property type="nucleotide sequence ID" value="NZ_KE386763.1"/>
</dbReference>
<dbReference type="PROSITE" id="PS00045">
    <property type="entry name" value="HISTONE_LIKE"/>
    <property type="match status" value="1"/>
</dbReference>
<dbReference type="AlphaFoldDB" id="A0A0F5IV17"/>
<organism evidence="5 6">
    <name type="scientific">Parabacteroides gordonii MS-1 = DSM 23371</name>
    <dbReference type="NCBI Taxonomy" id="1203610"/>
    <lineage>
        <taxon>Bacteria</taxon>
        <taxon>Pseudomonadati</taxon>
        <taxon>Bacteroidota</taxon>
        <taxon>Bacteroidia</taxon>
        <taxon>Bacteroidales</taxon>
        <taxon>Tannerellaceae</taxon>
        <taxon>Parabacteroides</taxon>
    </lineage>
</organism>
<dbReference type="InterPro" id="IPR000119">
    <property type="entry name" value="Hist_DNA-bd"/>
</dbReference>
<reference evidence="5 6" key="1">
    <citation type="submission" date="2013-04" db="EMBL/GenBank/DDBJ databases">
        <title>The Genome Sequence of Parabacteroides gordonii DSM 23371.</title>
        <authorList>
            <consortium name="The Broad Institute Genomics Platform"/>
            <person name="Earl A."/>
            <person name="Ward D."/>
            <person name="Feldgarden M."/>
            <person name="Gevers D."/>
            <person name="Martens E."/>
            <person name="Sakamoto M."/>
            <person name="Benno Y."/>
            <person name="Suzuki N."/>
            <person name="Matsunaga N."/>
            <person name="Koshihara K."/>
            <person name="Seki M."/>
            <person name="Komiya H."/>
            <person name="Walker B."/>
            <person name="Young S."/>
            <person name="Zeng Q."/>
            <person name="Gargeya S."/>
            <person name="Fitzgerald M."/>
            <person name="Haas B."/>
            <person name="Abouelleil A."/>
            <person name="Allen A.W."/>
            <person name="Alvarado L."/>
            <person name="Arachchi H.M."/>
            <person name="Berlin A.M."/>
            <person name="Chapman S.B."/>
            <person name="Gainer-Dewar J."/>
            <person name="Goldberg J."/>
            <person name="Griggs A."/>
            <person name="Gujja S."/>
            <person name="Hansen M."/>
            <person name="Howarth C."/>
            <person name="Imamovic A."/>
            <person name="Ireland A."/>
            <person name="Larimer J."/>
            <person name="McCowan C."/>
            <person name="Murphy C."/>
            <person name="Pearson M."/>
            <person name="Poon T.W."/>
            <person name="Priest M."/>
            <person name="Roberts A."/>
            <person name="Saif S."/>
            <person name="Shea T."/>
            <person name="Sisk P."/>
            <person name="Sykes S."/>
            <person name="Wortman J."/>
            <person name="Nusbaum C."/>
            <person name="Birren B."/>
        </authorList>
    </citation>
    <scope>NUCLEOTIDE SEQUENCE [LARGE SCALE GENOMIC DNA]</scope>
    <source>
        <strain evidence="5 6">MS-1</strain>
    </source>
</reference>
<dbReference type="EMBL" id="AQHW01000025">
    <property type="protein sequence ID" value="KKB49373.1"/>
    <property type="molecule type" value="Genomic_DNA"/>
</dbReference>
<sequence>MNKTDLVNALAEKMGIPQYKSRQFLNAFQDVLKDSLGQEAIVLQGFGTFEPWKQTERQGRNPRTGIPCMIEARTSVKFKPGKFLLKALNTHDK</sequence>
<evidence type="ECO:0000256" key="4">
    <source>
        <dbReference type="RuleBase" id="RU003939"/>
    </source>
</evidence>
<dbReference type="HOGENOM" id="CLU_105066_3_3_10"/>
<dbReference type="CDD" id="cd13832">
    <property type="entry name" value="IHF"/>
    <property type="match status" value="1"/>
</dbReference>
<dbReference type="STRING" id="1203610.HMPREF1536_04437"/>
<evidence type="ECO:0000256" key="2">
    <source>
        <dbReference type="ARBA" id="ARBA00023067"/>
    </source>
</evidence>
<proteinExistence type="inferred from homology"/>
<name>A0A0F5IV17_9BACT</name>
<dbReference type="PANTHER" id="PTHR33175">
    <property type="entry name" value="DNA-BINDING PROTEIN HU"/>
    <property type="match status" value="1"/>
</dbReference>
<dbReference type="GO" id="GO:0030261">
    <property type="term" value="P:chromosome condensation"/>
    <property type="evidence" value="ECO:0007669"/>
    <property type="project" value="UniProtKB-KW"/>
</dbReference>
<dbReference type="PANTHER" id="PTHR33175:SF3">
    <property type="entry name" value="DNA-BINDING PROTEIN HU-BETA"/>
    <property type="match status" value="1"/>
</dbReference>
<evidence type="ECO:0000256" key="1">
    <source>
        <dbReference type="ARBA" id="ARBA00010529"/>
    </source>
</evidence>
<dbReference type="SMART" id="SM00411">
    <property type="entry name" value="BHL"/>
    <property type="match status" value="1"/>
</dbReference>
<dbReference type="Gene3D" id="4.10.520.10">
    <property type="entry name" value="IHF-like DNA-binding proteins"/>
    <property type="match status" value="1"/>
</dbReference>
<keyword evidence="6" id="KW-1185">Reference proteome</keyword>
<evidence type="ECO:0000313" key="5">
    <source>
        <dbReference type="EMBL" id="KKB49373.1"/>
    </source>
</evidence>
<keyword evidence="3" id="KW-0238">DNA-binding</keyword>
<evidence type="ECO:0000313" key="6">
    <source>
        <dbReference type="Proteomes" id="UP000033035"/>
    </source>
</evidence>
<dbReference type="InterPro" id="IPR020816">
    <property type="entry name" value="Histone-like_DNA-bd_CS"/>
</dbReference>
<dbReference type="GO" id="GO:0005829">
    <property type="term" value="C:cytosol"/>
    <property type="evidence" value="ECO:0007669"/>
    <property type="project" value="TreeGrafter"/>
</dbReference>
<accession>A0A0F5IV17</accession>